<accession>A0ABW7GNX4</accession>
<dbReference type="EMBL" id="JBIGHX010000007">
    <property type="protein sequence ID" value="MFG6463663.1"/>
    <property type="molecule type" value="Genomic_DNA"/>
</dbReference>
<proteinExistence type="predicted"/>
<name>A0ABW7GNX4_9BURK</name>
<feature type="chain" id="PRO_5046048567" description="Lipoprotein" evidence="2">
    <location>
        <begin position="26"/>
        <end position="174"/>
    </location>
</feature>
<dbReference type="Proteomes" id="UP001606302">
    <property type="component" value="Unassembled WGS sequence"/>
</dbReference>
<dbReference type="RefSeq" id="WP_394512829.1">
    <property type="nucleotide sequence ID" value="NZ_JBIGHX010000007.1"/>
</dbReference>
<dbReference type="PROSITE" id="PS51257">
    <property type="entry name" value="PROKAR_LIPOPROTEIN"/>
    <property type="match status" value="1"/>
</dbReference>
<feature type="region of interest" description="Disordered" evidence="1">
    <location>
        <begin position="149"/>
        <end position="174"/>
    </location>
</feature>
<organism evidence="3 4">
    <name type="scientific">Pelomonas lactea</name>
    <dbReference type="NCBI Taxonomy" id="3299030"/>
    <lineage>
        <taxon>Bacteria</taxon>
        <taxon>Pseudomonadati</taxon>
        <taxon>Pseudomonadota</taxon>
        <taxon>Betaproteobacteria</taxon>
        <taxon>Burkholderiales</taxon>
        <taxon>Sphaerotilaceae</taxon>
        <taxon>Roseateles</taxon>
    </lineage>
</organism>
<keyword evidence="4" id="KW-1185">Reference proteome</keyword>
<feature type="compositionally biased region" description="Pro residues" evidence="1">
    <location>
        <begin position="155"/>
        <end position="166"/>
    </location>
</feature>
<evidence type="ECO:0000313" key="4">
    <source>
        <dbReference type="Proteomes" id="UP001606302"/>
    </source>
</evidence>
<feature type="signal peptide" evidence="2">
    <location>
        <begin position="1"/>
        <end position="25"/>
    </location>
</feature>
<comment type="caution">
    <text evidence="3">The sequence shown here is derived from an EMBL/GenBank/DDBJ whole genome shotgun (WGS) entry which is preliminary data.</text>
</comment>
<evidence type="ECO:0008006" key="5">
    <source>
        <dbReference type="Google" id="ProtNLM"/>
    </source>
</evidence>
<evidence type="ECO:0000256" key="2">
    <source>
        <dbReference type="SAM" id="SignalP"/>
    </source>
</evidence>
<gene>
    <name evidence="3" type="ORF">ACG04Q_18965</name>
</gene>
<evidence type="ECO:0000313" key="3">
    <source>
        <dbReference type="EMBL" id="MFG6463663.1"/>
    </source>
</evidence>
<keyword evidence="2" id="KW-0732">Signal</keyword>
<protein>
    <recommendedName>
        <fullName evidence="5">Lipoprotein</fullName>
    </recommendedName>
</protein>
<reference evidence="3 4" key="1">
    <citation type="submission" date="2024-08" db="EMBL/GenBank/DDBJ databases">
        <authorList>
            <person name="Lu H."/>
        </authorList>
    </citation>
    <scope>NUCLEOTIDE SEQUENCE [LARGE SCALE GENOMIC DNA]</scope>
    <source>
        <strain evidence="3 4">DXS20W</strain>
    </source>
</reference>
<evidence type="ECO:0000256" key="1">
    <source>
        <dbReference type="SAM" id="MobiDB-lite"/>
    </source>
</evidence>
<sequence length="174" mass="17882">MTRRLCAWAGAAGLALLAGCATRYAEPLPGAPAATLTIAHQGKDFPSWTTVTVFDNGGCQASPASGRIGTVGKAYDLSEKPKPTRVRARQPLHVAVQGTSSSAVSVTGVNGPLTRYTCTSLVSFTPEAGRAYTVSQRVYAPGRCKAVVTDDATQAPPPDLAQPPTPAACESNGP</sequence>